<dbReference type="RefSeq" id="YP_009158813.1">
    <property type="nucleotide sequence ID" value="NC_027524.1"/>
</dbReference>
<keyword evidence="1" id="KW-0812">Transmembrane</keyword>
<dbReference type="CTD" id="67122143"/>
<dbReference type="GeneID" id="25021202"/>
<protein>
    <submittedName>
        <fullName evidence="2">NADH dehydrogenase subunit 6</fullName>
    </submittedName>
</protein>
<proteinExistence type="predicted"/>
<keyword evidence="1" id="KW-0472">Membrane</keyword>
<evidence type="ECO:0000256" key="1">
    <source>
        <dbReference type="SAM" id="Phobius"/>
    </source>
</evidence>
<feature type="transmembrane region" description="Helical" evidence="1">
    <location>
        <begin position="137"/>
        <end position="157"/>
    </location>
</feature>
<organism evidence="2">
    <name type="scientific">Kudoa hexapunctata</name>
    <dbReference type="NCBI Taxonomy" id="1450334"/>
    <lineage>
        <taxon>Eukaryota</taxon>
        <taxon>Metazoa</taxon>
        <taxon>Cnidaria</taxon>
        <taxon>Myxozoa</taxon>
        <taxon>Myxosporea</taxon>
        <taxon>Multivalvulida</taxon>
        <taxon>Kudoidae</taxon>
        <taxon>Kudoa</taxon>
    </lineage>
</organism>
<dbReference type="EMBL" id="LC009437">
    <property type="protein sequence ID" value="BAR94700.1"/>
    <property type="molecule type" value="Genomic_DNA"/>
</dbReference>
<reference evidence="2" key="1">
    <citation type="journal article" date="2015" name="PLoS ONE">
        <title>The Mitochondrial Genomes of a Myxozoan Genus Kudoa Are Extremely Divergent in Metazoa.</title>
        <authorList>
            <person name="Takeuchi F."/>
            <person name="Sekizuka T."/>
            <person name="Ogasawara Y."/>
            <person name="Yokoyama H."/>
            <person name="Kamikawa R."/>
            <person name="Inagaki Y."/>
            <person name="Nozaki T."/>
            <person name="Sugita-Konishi Y."/>
            <person name="Ohnishi T."/>
            <person name="Kuroda M."/>
        </authorList>
    </citation>
    <scope>NUCLEOTIDE SEQUENCE</scope>
    <source>
        <strain evidence="2">2012.6.3</strain>
    </source>
</reference>
<feature type="transmembrane region" description="Helical" evidence="1">
    <location>
        <begin position="112"/>
        <end position="131"/>
    </location>
</feature>
<sequence>MLIKEALMLLYIVSSLYSLYALYLVLLLGTSPSFLLAFLLSRTTFPGRRVRNYVLYSSLVKSFVLILDQHILSHLFHTSFSLLSLFAWGTFPLLVLLFLTQHRDSCENQIQCWSWLMVWWVQDSFIFVLGSSGFSPWWLMCLHISTYFLVPMETFSIGSLGHPWFFLWWAKALVQCHVFLITLPGAIFICLVLSALILLARIPG</sequence>
<geneLocation type="mitochondrion" evidence="2"/>
<gene>
    <name evidence="2" type="primary">nad6</name>
</gene>
<dbReference type="AlphaFoldDB" id="A0A0H5B177"/>
<feature type="transmembrane region" description="Helical" evidence="1">
    <location>
        <begin position="178"/>
        <end position="202"/>
    </location>
</feature>
<keyword evidence="2" id="KW-0496">Mitochondrion</keyword>
<accession>A0A0H5B177</accession>
<name>A0A0H5B177_9CNID</name>
<feature type="transmembrane region" description="Helical" evidence="1">
    <location>
        <begin position="78"/>
        <end position="100"/>
    </location>
</feature>
<keyword evidence="1" id="KW-1133">Transmembrane helix</keyword>
<evidence type="ECO:0000313" key="2">
    <source>
        <dbReference type="EMBL" id="BAR94700.1"/>
    </source>
</evidence>